<organism evidence="1 2">
    <name type="scientific">Brachybacterium kimchii</name>
    <dbReference type="NCBI Taxonomy" id="2942909"/>
    <lineage>
        <taxon>Bacteria</taxon>
        <taxon>Bacillati</taxon>
        <taxon>Actinomycetota</taxon>
        <taxon>Actinomycetes</taxon>
        <taxon>Micrococcales</taxon>
        <taxon>Dermabacteraceae</taxon>
        <taxon>Brachybacterium</taxon>
    </lineage>
</organism>
<sequence>MTLQIVVPGVFTAAGLPDLGLLGFTDTFERADTTTLGWTEKPRRAWQVQSTQSTEAGIIGGEAYTRTTSGTTHSVATADAHTADGTFEVTLGAFAAGQFGPAFRVSSHTSAFRLCSIDGALYRLNRVDGSTTTALWNSSGITPTTGDRLKVVLDGASITVYVNGTKATQVTDSFNQMVTRHGFWNNTATTANRIRDIAFTV</sequence>
<evidence type="ECO:0000313" key="2">
    <source>
        <dbReference type="Proteomes" id="UP001055868"/>
    </source>
</evidence>
<dbReference type="EMBL" id="CP097218">
    <property type="protein sequence ID" value="UQN30648.1"/>
    <property type="molecule type" value="Genomic_DNA"/>
</dbReference>
<keyword evidence="2" id="KW-1185">Reference proteome</keyword>
<dbReference type="RefSeq" id="WP_249480018.1">
    <property type="nucleotide sequence ID" value="NZ_CP097218.1"/>
</dbReference>
<evidence type="ECO:0000313" key="1">
    <source>
        <dbReference type="EMBL" id="UQN30648.1"/>
    </source>
</evidence>
<proteinExistence type="predicted"/>
<reference evidence="1" key="1">
    <citation type="submission" date="2022-05" db="EMBL/GenBank/DDBJ databases">
        <title>Genomic analysis of Brachybacterium sp. CBA3104.</title>
        <authorList>
            <person name="Roh S.W."/>
            <person name="Kim Y.B."/>
            <person name="Kim Y."/>
        </authorList>
    </citation>
    <scope>NUCLEOTIDE SEQUENCE</scope>
    <source>
        <strain evidence="1">CBA3104</strain>
    </source>
</reference>
<accession>A0ABY4N7X0</accession>
<protein>
    <recommendedName>
        <fullName evidence="3">3-keto-disaccharide hydrolase domain-containing protein</fullName>
    </recommendedName>
</protein>
<gene>
    <name evidence="1" type="ORF">M4486_04925</name>
</gene>
<evidence type="ECO:0008006" key="3">
    <source>
        <dbReference type="Google" id="ProtNLM"/>
    </source>
</evidence>
<name>A0ABY4N7X0_9MICO</name>
<dbReference type="Gene3D" id="2.60.120.560">
    <property type="entry name" value="Exo-inulinase, domain 1"/>
    <property type="match status" value="1"/>
</dbReference>
<dbReference type="Proteomes" id="UP001055868">
    <property type="component" value="Chromosome"/>
</dbReference>